<dbReference type="Gene3D" id="3.10.129.10">
    <property type="entry name" value="Hotdog Thioesterase"/>
    <property type="match status" value="1"/>
</dbReference>
<dbReference type="GO" id="GO:0019171">
    <property type="term" value="F:(3R)-hydroxyacyl-[acyl-carrier-protein] dehydratase activity"/>
    <property type="evidence" value="ECO:0007669"/>
    <property type="project" value="TreeGrafter"/>
</dbReference>
<dbReference type="InterPro" id="IPR015813">
    <property type="entry name" value="Pyrv/PenolPyrv_kinase-like_dom"/>
</dbReference>
<sequence length="482" mass="53303">MLTKSLGIKSDNITYDLEDSVTPSLKDDSRKHLKTHLDGLKEHPGLASEFAVRINAVSSAFALADLVSLARCPHVDAIVVPKVESAGDLTFVTDVLRRIAPERHSKDSSNPIKIIALIESAKAVMDLSSICKASPYLNALSFAAEDFALDLSITRTPSLTEFLYARSAIVTAALLQLHTLRFRIVRSALARLSDKRLASTKAAEAAKQLTTQFQGKVSTRRQLLDGCQLQKLSLTLNRPELHPGLDVSESAPPGGTIIPYGYHLVYFTPNGVESQIGLDGTDLTFNAPAPFTRRMWAGGCIRWFNERPLRVGEEVEERTKLLSAEPKTSRDGSEMVLVNVEKEYRGEKGVALVDQRTWIFRHAIPQPSTNKVVPTPMSITKSAVQDVTTSPEAWSREIENHPGIVVHGPLNLINMLDYWRDVHGHNNGLSEITYRATGPIYADEQYTITTDTQEQEDGKWRILVKKGERNCMTGDIRAAIVN</sequence>
<dbReference type="InterPro" id="IPR040442">
    <property type="entry name" value="Pyrv_kinase-like_dom_sf"/>
</dbReference>
<keyword evidence="1" id="KW-0479">Metal-binding</keyword>
<proteinExistence type="predicted"/>
<dbReference type="InterPro" id="IPR052741">
    <property type="entry name" value="Mitochondrial_HTD2"/>
</dbReference>
<name>A0A8H4Z4P8_9HYPO</name>
<dbReference type="AlphaFoldDB" id="A0A8H4Z4P8"/>
<organism evidence="3 4">
    <name type="scientific">Fusarium anthophilum</name>
    <dbReference type="NCBI Taxonomy" id="48485"/>
    <lineage>
        <taxon>Eukaryota</taxon>
        <taxon>Fungi</taxon>
        <taxon>Dikarya</taxon>
        <taxon>Ascomycota</taxon>
        <taxon>Pezizomycotina</taxon>
        <taxon>Sordariomycetes</taxon>
        <taxon>Hypocreomycetidae</taxon>
        <taxon>Hypocreales</taxon>
        <taxon>Nectriaceae</taxon>
        <taxon>Fusarium</taxon>
        <taxon>Fusarium fujikuroi species complex</taxon>
    </lineage>
</organism>
<evidence type="ECO:0000259" key="2">
    <source>
        <dbReference type="Pfam" id="PF03328"/>
    </source>
</evidence>
<dbReference type="InterPro" id="IPR005000">
    <property type="entry name" value="Aldolase/citrate-lyase_domain"/>
</dbReference>
<dbReference type="GO" id="GO:0046872">
    <property type="term" value="F:metal ion binding"/>
    <property type="evidence" value="ECO:0007669"/>
    <property type="project" value="UniProtKB-KW"/>
</dbReference>
<dbReference type="PANTHER" id="PTHR28152">
    <property type="entry name" value="HYDROXYACYL-THIOESTER DEHYDRATASE TYPE 2, MITOCHONDRIAL"/>
    <property type="match status" value="1"/>
</dbReference>
<dbReference type="GO" id="GO:0005739">
    <property type="term" value="C:mitochondrion"/>
    <property type="evidence" value="ECO:0007669"/>
    <property type="project" value="TreeGrafter"/>
</dbReference>
<dbReference type="PANTHER" id="PTHR28152:SF2">
    <property type="entry name" value="N-TERMINAL OF MAOC-LIKE DEHYDRATASE DOMAIN-CONTAINING PROTEIN"/>
    <property type="match status" value="1"/>
</dbReference>
<evidence type="ECO:0000313" key="4">
    <source>
        <dbReference type="Proteomes" id="UP000573603"/>
    </source>
</evidence>
<dbReference type="Proteomes" id="UP000573603">
    <property type="component" value="Unassembled WGS sequence"/>
</dbReference>
<evidence type="ECO:0000313" key="3">
    <source>
        <dbReference type="EMBL" id="KAF5239230.1"/>
    </source>
</evidence>
<comment type="caution">
    <text evidence="3">The sequence shown here is derived from an EMBL/GenBank/DDBJ whole genome shotgun (WGS) entry which is preliminary data.</text>
</comment>
<dbReference type="Gene3D" id="3.20.20.60">
    <property type="entry name" value="Phosphoenolpyruvate-binding domains"/>
    <property type="match status" value="1"/>
</dbReference>
<keyword evidence="4" id="KW-1185">Reference proteome</keyword>
<dbReference type="SUPFAM" id="SSF51621">
    <property type="entry name" value="Phosphoenolpyruvate/pyruvate domain"/>
    <property type="match status" value="1"/>
</dbReference>
<accession>A0A8H4Z4P8</accession>
<feature type="domain" description="HpcH/HpaI aldolase/citrate lyase" evidence="2">
    <location>
        <begin position="1"/>
        <end position="173"/>
    </location>
</feature>
<reference evidence="3 4" key="1">
    <citation type="journal article" date="2020" name="BMC Genomics">
        <title>Correction to: Identification and distribution of gene clusters required for synthesis of sphingolipid metabolism inhibitors in diverse species of the filamentous fungus Fusarium.</title>
        <authorList>
            <person name="Kim H.S."/>
            <person name="Lohmar J.M."/>
            <person name="Busman M."/>
            <person name="Brown D.W."/>
            <person name="Naumann T.A."/>
            <person name="Divon H.H."/>
            <person name="Lysoe E."/>
            <person name="Uhlig S."/>
            <person name="Proctor R.H."/>
        </authorList>
    </citation>
    <scope>NUCLEOTIDE SEQUENCE [LARGE SCALE GENOMIC DNA]</scope>
    <source>
        <strain evidence="3 4">NRRL 25214</strain>
    </source>
</reference>
<evidence type="ECO:0000256" key="1">
    <source>
        <dbReference type="ARBA" id="ARBA00022723"/>
    </source>
</evidence>
<gene>
    <name evidence="3" type="ORF">FANTH_10032</name>
</gene>
<protein>
    <recommendedName>
        <fullName evidence="2">HpcH/HpaI aldolase/citrate lyase domain-containing protein</fullName>
    </recommendedName>
</protein>
<dbReference type="EMBL" id="JABEVY010000274">
    <property type="protein sequence ID" value="KAF5239230.1"/>
    <property type="molecule type" value="Genomic_DNA"/>
</dbReference>
<dbReference type="Pfam" id="PF03328">
    <property type="entry name" value="HpcH_HpaI"/>
    <property type="match status" value="1"/>
</dbReference>